<gene>
    <name evidence="1" type="ORF">FOT42_011285</name>
</gene>
<sequence length="89" mass="10286">MVEVFKTNIISNINAEQVLGVLQTQFPYLGINFDLEDCDNILRVQSKLDMEICIESIYRIVKGLGFEIEVLPDVVTHVKREGQKRFWGK</sequence>
<comment type="caution">
    <text evidence="1">The sequence shown here is derived from an EMBL/GenBank/DDBJ whole genome shotgun (WGS) entry which is preliminary data.</text>
</comment>
<dbReference type="RefSeq" id="WP_151890683.1">
    <property type="nucleotide sequence ID" value="NZ_VNIK02000007.1"/>
</dbReference>
<keyword evidence="2" id="KW-1185">Reference proteome</keyword>
<accession>A0A5N5IQC0</accession>
<evidence type="ECO:0000313" key="1">
    <source>
        <dbReference type="EMBL" id="KAB5487538.1"/>
    </source>
</evidence>
<protein>
    <submittedName>
        <fullName evidence="1">Uncharacterized protein</fullName>
    </submittedName>
</protein>
<name>A0A5N5IQC0_9FLAO</name>
<dbReference type="OrthoDB" id="1036397at2"/>
<dbReference type="AlphaFoldDB" id="A0A5N5IQC0"/>
<proteinExistence type="predicted"/>
<dbReference type="Proteomes" id="UP000319204">
    <property type="component" value="Unassembled WGS sequence"/>
</dbReference>
<evidence type="ECO:0000313" key="2">
    <source>
        <dbReference type="Proteomes" id="UP000319204"/>
    </source>
</evidence>
<reference evidence="1" key="1">
    <citation type="submission" date="2019-10" db="EMBL/GenBank/DDBJ databases">
        <title>Muricauda hadale sp. nov., a piezophilic bacterium isolated from hadopelagic water of the Mariana Trench.</title>
        <authorList>
            <person name="Wei Y."/>
        </authorList>
    </citation>
    <scope>NUCLEOTIDE SEQUENCE [LARGE SCALE GENOMIC DNA]</scope>
    <source>
        <strain evidence="1">MT-229</strain>
    </source>
</reference>
<organism evidence="1 2">
    <name type="scientific">Flagellimonas hadalis</name>
    <dbReference type="NCBI Taxonomy" id="2597517"/>
    <lineage>
        <taxon>Bacteria</taxon>
        <taxon>Pseudomonadati</taxon>
        <taxon>Bacteroidota</taxon>
        <taxon>Flavobacteriia</taxon>
        <taxon>Flavobacteriales</taxon>
        <taxon>Flavobacteriaceae</taxon>
        <taxon>Flagellimonas</taxon>
    </lineage>
</organism>
<dbReference type="EMBL" id="VNIK02000007">
    <property type="protein sequence ID" value="KAB5487538.1"/>
    <property type="molecule type" value="Genomic_DNA"/>
</dbReference>